<accession>A0A1T5KZ49</accession>
<reference evidence="1 2" key="1">
    <citation type="submission" date="2017-02" db="EMBL/GenBank/DDBJ databases">
        <authorList>
            <person name="Peterson S.W."/>
        </authorList>
    </citation>
    <scope>NUCLEOTIDE SEQUENCE [LARGE SCALE GENOMIC DNA]</scope>
    <source>
        <strain evidence="1 2">M1</strain>
    </source>
</reference>
<gene>
    <name evidence="1" type="ORF">SAMN02194393_02198</name>
</gene>
<dbReference type="STRING" id="36842.SAMN02194393_02198"/>
<name>A0A1T5KZ49_9FIRM</name>
<proteinExistence type="predicted"/>
<dbReference type="Proteomes" id="UP000190285">
    <property type="component" value="Unassembled WGS sequence"/>
</dbReference>
<organism evidence="1 2">
    <name type="scientific">Maledivibacter halophilus</name>
    <dbReference type="NCBI Taxonomy" id="36842"/>
    <lineage>
        <taxon>Bacteria</taxon>
        <taxon>Bacillati</taxon>
        <taxon>Bacillota</taxon>
        <taxon>Clostridia</taxon>
        <taxon>Peptostreptococcales</taxon>
        <taxon>Caminicellaceae</taxon>
        <taxon>Maledivibacter</taxon>
    </lineage>
</organism>
<keyword evidence="2" id="KW-1185">Reference proteome</keyword>
<dbReference type="EMBL" id="FUZT01000005">
    <property type="protein sequence ID" value="SKC68994.1"/>
    <property type="molecule type" value="Genomic_DNA"/>
</dbReference>
<protein>
    <submittedName>
        <fullName evidence="1">Uncharacterized protein</fullName>
    </submittedName>
</protein>
<sequence>MKTIITQFGGEENNYKLIEERETKYKLKALKKAKYYMDLADAIEEHLVSIRKIKQLLNQYEFAQSPEVTIMWDDECGWLSKNRNSQKIIVVNI</sequence>
<dbReference type="AlphaFoldDB" id="A0A1T5KZ49"/>
<evidence type="ECO:0000313" key="2">
    <source>
        <dbReference type="Proteomes" id="UP000190285"/>
    </source>
</evidence>
<evidence type="ECO:0000313" key="1">
    <source>
        <dbReference type="EMBL" id="SKC68994.1"/>
    </source>
</evidence>